<keyword evidence="3 9" id="KW-0808">Transferase</keyword>
<feature type="transmembrane region" description="Helical" evidence="8">
    <location>
        <begin position="188"/>
        <end position="213"/>
    </location>
</feature>
<name>A0A7I7RGJ1_MYCCF</name>
<evidence type="ECO:0000256" key="7">
    <source>
        <dbReference type="ARBA" id="ARBA00024033"/>
    </source>
</evidence>
<comment type="similarity">
    <text evidence="7">Belongs to the glycosyltransferase 87 family.</text>
</comment>
<evidence type="ECO:0000256" key="6">
    <source>
        <dbReference type="ARBA" id="ARBA00023136"/>
    </source>
</evidence>
<feature type="transmembrane region" description="Helical" evidence="8">
    <location>
        <begin position="268"/>
        <end position="293"/>
    </location>
</feature>
<protein>
    <submittedName>
        <fullName evidence="9">Alpha-(1-&gt;3)-arabinofuranosyltransferase</fullName>
    </submittedName>
</protein>
<dbReference type="EMBL" id="AP022591">
    <property type="protein sequence ID" value="BBY42999.1"/>
    <property type="molecule type" value="Genomic_DNA"/>
</dbReference>
<dbReference type="GO" id="GO:0005886">
    <property type="term" value="C:plasma membrane"/>
    <property type="evidence" value="ECO:0007669"/>
    <property type="project" value="UniProtKB-SubCell"/>
</dbReference>
<dbReference type="KEGG" id="mcee:MCEL_12940"/>
<sequence>MLTEVGYRAVVRDLVTAAFGPRTSPPSVSTLLRTILWPLAILFIIHRCYVLATNGYITDDYGPVYRAVVNFKMGWDIYNEHFDHVDPHYLYPPGGTLLMAPFGYLPIDASRYWFIFFNTVAIVLAAYFLIRLFGYTYRSVALPALLAAMFCTESVINTLVFGNINGCILLLEVLFFRWLLDGNKKHEWWAGVAIGLTVVVKPILLPLLLLPLLNRQWRPFVGAVAVPLVFNAAAWPLISDPMNWVTRTLPYILTTRDYFNSSIAGNGIYYGLPIWLILSLRIGFALLAAYTLWLLYKYYRTRDPLFWMLTSSGVLLIASFLVLSLGQGYYSMMLFPFLMTVVLPNSVLRNWPAWLAIYGFMSADRWLLGHWPTTGRFLEYMKFTYGWGLMLVVVFSVLYFRYLDAKAEGRLDDGIDPLWLKKPSPEPVASTAPAKPTAPPIS</sequence>
<proteinExistence type="inferred from homology"/>
<dbReference type="GO" id="GO:0016758">
    <property type="term" value="F:hexosyltransferase activity"/>
    <property type="evidence" value="ECO:0007669"/>
    <property type="project" value="InterPro"/>
</dbReference>
<organism evidence="9 10">
    <name type="scientific">Mycolicibacterium celeriflavum</name>
    <name type="common">Mycobacterium celeriflavum</name>
    <dbReference type="NCBI Taxonomy" id="1249101"/>
    <lineage>
        <taxon>Bacteria</taxon>
        <taxon>Bacillati</taxon>
        <taxon>Actinomycetota</taxon>
        <taxon>Actinomycetes</taxon>
        <taxon>Mycobacteriales</taxon>
        <taxon>Mycobacteriaceae</taxon>
        <taxon>Mycolicibacterium</taxon>
    </lineage>
</organism>
<feature type="transmembrane region" description="Helical" evidence="8">
    <location>
        <begin position="385"/>
        <end position="403"/>
    </location>
</feature>
<feature type="transmembrane region" description="Helical" evidence="8">
    <location>
        <begin position="220"/>
        <end position="238"/>
    </location>
</feature>
<evidence type="ECO:0000256" key="8">
    <source>
        <dbReference type="SAM" id="Phobius"/>
    </source>
</evidence>
<dbReference type="InterPro" id="IPR018584">
    <property type="entry name" value="GT87"/>
</dbReference>
<feature type="transmembrane region" description="Helical" evidence="8">
    <location>
        <begin position="31"/>
        <end position="52"/>
    </location>
</feature>
<dbReference type="Pfam" id="PF09594">
    <property type="entry name" value="GT87"/>
    <property type="match status" value="1"/>
</dbReference>
<feature type="transmembrane region" description="Helical" evidence="8">
    <location>
        <begin position="112"/>
        <end position="134"/>
    </location>
</feature>
<evidence type="ECO:0000256" key="3">
    <source>
        <dbReference type="ARBA" id="ARBA00022679"/>
    </source>
</evidence>
<evidence type="ECO:0000313" key="9">
    <source>
        <dbReference type="EMBL" id="BBY42999.1"/>
    </source>
</evidence>
<keyword evidence="2" id="KW-1003">Cell membrane</keyword>
<feature type="transmembrane region" description="Helical" evidence="8">
    <location>
        <begin position="155"/>
        <end position="176"/>
    </location>
</feature>
<keyword evidence="4 8" id="KW-0812">Transmembrane</keyword>
<accession>A0A7I7RGJ1</accession>
<evidence type="ECO:0000256" key="2">
    <source>
        <dbReference type="ARBA" id="ARBA00022475"/>
    </source>
</evidence>
<dbReference type="AlphaFoldDB" id="A0A7I7RGJ1"/>
<evidence type="ECO:0000256" key="4">
    <source>
        <dbReference type="ARBA" id="ARBA00022692"/>
    </source>
</evidence>
<gene>
    <name evidence="9" type="ORF">MCEL_12940</name>
</gene>
<keyword evidence="6 8" id="KW-0472">Membrane</keyword>
<keyword evidence="10" id="KW-1185">Reference proteome</keyword>
<reference evidence="9 10" key="1">
    <citation type="journal article" date="2019" name="Emerg. Microbes Infect.">
        <title>Comprehensive subspecies identification of 175 nontuberculous mycobacteria species based on 7547 genomic profiles.</title>
        <authorList>
            <person name="Matsumoto Y."/>
            <person name="Kinjo T."/>
            <person name="Motooka D."/>
            <person name="Nabeya D."/>
            <person name="Jung N."/>
            <person name="Uechi K."/>
            <person name="Horii T."/>
            <person name="Iida T."/>
            <person name="Fujita J."/>
            <person name="Nakamura S."/>
        </authorList>
    </citation>
    <scope>NUCLEOTIDE SEQUENCE [LARGE SCALE GENOMIC DNA]</scope>
    <source>
        <strain evidence="9 10">JCM 18439</strain>
    </source>
</reference>
<dbReference type="OrthoDB" id="5175994at2"/>
<evidence type="ECO:0000313" key="10">
    <source>
        <dbReference type="Proteomes" id="UP000466431"/>
    </source>
</evidence>
<comment type="subcellular location">
    <subcellularLocation>
        <location evidence="1">Cell membrane</location>
        <topology evidence="1">Multi-pass membrane protein</topology>
    </subcellularLocation>
</comment>
<dbReference type="Proteomes" id="UP000466431">
    <property type="component" value="Chromosome"/>
</dbReference>
<evidence type="ECO:0000256" key="5">
    <source>
        <dbReference type="ARBA" id="ARBA00022989"/>
    </source>
</evidence>
<keyword evidence="5 8" id="KW-1133">Transmembrane helix</keyword>
<evidence type="ECO:0000256" key="1">
    <source>
        <dbReference type="ARBA" id="ARBA00004651"/>
    </source>
</evidence>
<feature type="transmembrane region" description="Helical" evidence="8">
    <location>
        <begin position="305"/>
        <end position="323"/>
    </location>
</feature>